<dbReference type="PRINTS" id="PR00325">
    <property type="entry name" value="GERMIN"/>
</dbReference>
<evidence type="ECO:0000256" key="6">
    <source>
        <dbReference type="ARBA" id="ARBA00022723"/>
    </source>
</evidence>
<evidence type="ECO:0000313" key="18">
    <source>
        <dbReference type="Proteomes" id="UP000790787"/>
    </source>
</evidence>
<sequence length="221" mass="24047">METNTILFSMSLLIVLGLVGSDPDPLQDYCVADTKKVTKENFYCNGVPCINPDHVETSHFATSALSKPGKISIMFGFNVTLTTIFNLPGLNTQGLTMARIDIDANSLVPPHSHPRASEVAILIKGSLLVGFINTSNHLFTQNMQPGDCFVFPKGLIHFLYNTDSNEQALVVSGLSSQNPGVQMASPAAFGTKQNMPDEVFKKVFQINNQEDITRIRTNLGG</sequence>
<evidence type="ECO:0000256" key="11">
    <source>
        <dbReference type="ARBA" id="ARBA00023211"/>
    </source>
</evidence>
<dbReference type="OrthoDB" id="1921208at2759"/>
<keyword evidence="6 15" id="KW-0479">Metal-binding</keyword>
<dbReference type="SUPFAM" id="SSF51182">
    <property type="entry name" value="RmlC-like cupins"/>
    <property type="match status" value="1"/>
</dbReference>
<evidence type="ECO:0000256" key="17">
    <source>
        <dbReference type="RuleBase" id="RU366015"/>
    </source>
</evidence>
<dbReference type="GO" id="GO:0010497">
    <property type="term" value="P:plasmodesmata-mediated intercellular transport"/>
    <property type="evidence" value="ECO:0007669"/>
    <property type="project" value="UniProtKB-ARBA"/>
</dbReference>
<keyword evidence="10" id="KW-0325">Glycoprotein</keyword>
<accession>A0A1S4B197</accession>
<protein>
    <recommendedName>
        <fullName evidence="17">Germin-like protein</fullName>
    </recommendedName>
</protein>
<evidence type="ECO:0000256" key="16">
    <source>
        <dbReference type="PIRSR" id="PIRSR601929-3"/>
    </source>
</evidence>
<comment type="function">
    <text evidence="13">May interact with bacterial adhesins thereby protecting the reproductive tissues from microbial attack. Has no oxalate oxidase activity.</text>
</comment>
<dbReference type="GO" id="GO:0004784">
    <property type="term" value="F:superoxide dismutase activity"/>
    <property type="evidence" value="ECO:0007669"/>
    <property type="project" value="UniProtKB-EC"/>
</dbReference>
<dbReference type="GO" id="GO:0048046">
    <property type="term" value="C:apoplast"/>
    <property type="evidence" value="ECO:0007669"/>
    <property type="project" value="UniProtKB-SubCell"/>
</dbReference>
<dbReference type="FunFam" id="2.60.120.10:FF:000025">
    <property type="entry name" value="germin-like protein subfamily 2 member 1"/>
    <property type="match status" value="1"/>
</dbReference>
<keyword evidence="9 16" id="KW-1015">Disulfide bond</keyword>
<evidence type="ECO:0000256" key="12">
    <source>
        <dbReference type="ARBA" id="ARBA00049204"/>
    </source>
</evidence>
<comment type="catalytic activity">
    <reaction evidence="12">
        <text>2 superoxide + 2 H(+) = H2O2 + O2</text>
        <dbReference type="Rhea" id="RHEA:20696"/>
        <dbReference type="ChEBI" id="CHEBI:15378"/>
        <dbReference type="ChEBI" id="CHEBI:15379"/>
        <dbReference type="ChEBI" id="CHEBI:16240"/>
        <dbReference type="ChEBI" id="CHEBI:18421"/>
        <dbReference type="EC" id="1.15.1.1"/>
    </reaction>
</comment>
<organism evidence="18 19">
    <name type="scientific">Nicotiana tabacum</name>
    <name type="common">Common tobacco</name>
    <dbReference type="NCBI Taxonomy" id="4097"/>
    <lineage>
        <taxon>Eukaryota</taxon>
        <taxon>Viridiplantae</taxon>
        <taxon>Streptophyta</taxon>
        <taxon>Embryophyta</taxon>
        <taxon>Tracheophyta</taxon>
        <taxon>Spermatophyta</taxon>
        <taxon>Magnoliopsida</taxon>
        <taxon>eudicotyledons</taxon>
        <taxon>Gunneridae</taxon>
        <taxon>Pentapetalae</taxon>
        <taxon>asterids</taxon>
        <taxon>lamiids</taxon>
        <taxon>Solanales</taxon>
        <taxon>Solanaceae</taxon>
        <taxon>Nicotianoideae</taxon>
        <taxon>Nicotianeae</taxon>
        <taxon>Nicotiana</taxon>
    </lineage>
</organism>
<keyword evidence="4 17" id="KW-0052">Apoplast</keyword>
<evidence type="ECO:0000256" key="4">
    <source>
        <dbReference type="ARBA" id="ARBA00022523"/>
    </source>
</evidence>
<keyword evidence="18" id="KW-1185">Reference proteome</keyword>
<dbReference type="PANTHER" id="PTHR31238">
    <property type="entry name" value="GERMIN-LIKE PROTEIN SUBFAMILY 3 MEMBER 3"/>
    <property type="match status" value="1"/>
</dbReference>
<evidence type="ECO:0000256" key="9">
    <source>
        <dbReference type="ARBA" id="ARBA00023157"/>
    </source>
</evidence>
<dbReference type="AlphaFoldDB" id="A0A1S4B197"/>
<name>A0A1S4B197_TOBAC</name>
<dbReference type="InterPro" id="IPR014710">
    <property type="entry name" value="RmlC-like_jellyroll"/>
</dbReference>
<keyword evidence="8" id="KW-0560">Oxidoreductase</keyword>
<dbReference type="PaxDb" id="4097-A0A1S4B197"/>
<reference evidence="19" key="2">
    <citation type="submission" date="2025-08" db="UniProtKB">
        <authorList>
            <consortium name="RefSeq"/>
        </authorList>
    </citation>
    <scope>IDENTIFICATION</scope>
</reference>
<proteinExistence type="inferred from homology"/>
<comment type="subcellular location">
    <subcellularLocation>
        <location evidence="2 17">Secreted</location>
        <location evidence="2 17">Extracellular space</location>
        <location evidence="2 17">Apoplast</location>
    </subcellularLocation>
</comment>
<dbReference type="Pfam" id="PF00190">
    <property type="entry name" value="Cupin_1"/>
    <property type="match status" value="1"/>
</dbReference>
<dbReference type="GO" id="GO:0030145">
    <property type="term" value="F:manganese ion binding"/>
    <property type="evidence" value="ECO:0007669"/>
    <property type="project" value="UniProtKB-UniRule"/>
</dbReference>
<dbReference type="GO" id="GO:2000280">
    <property type="term" value="P:regulation of root development"/>
    <property type="evidence" value="ECO:0007669"/>
    <property type="project" value="UniProtKB-ARBA"/>
</dbReference>
<evidence type="ECO:0000256" key="7">
    <source>
        <dbReference type="ARBA" id="ARBA00022729"/>
    </source>
</evidence>
<evidence type="ECO:0000256" key="2">
    <source>
        <dbReference type="ARBA" id="ARBA00004271"/>
    </source>
</evidence>
<dbReference type="OMA" id="TMGRIDF"/>
<dbReference type="InterPro" id="IPR011051">
    <property type="entry name" value="RmlC_Cupin_sf"/>
</dbReference>
<evidence type="ECO:0000256" key="3">
    <source>
        <dbReference type="ARBA" id="ARBA00007456"/>
    </source>
</evidence>
<evidence type="ECO:0000256" key="10">
    <source>
        <dbReference type="ARBA" id="ARBA00023180"/>
    </source>
</evidence>
<dbReference type="InterPro" id="IPR006045">
    <property type="entry name" value="Cupin_1"/>
</dbReference>
<evidence type="ECO:0000256" key="5">
    <source>
        <dbReference type="ARBA" id="ARBA00022525"/>
    </source>
</evidence>
<reference evidence="18" key="1">
    <citation type="journal article" date="2014" name="Nat. Commun.">
        <title>The tobacco genome sequence and its comparison with those of tomato and potato.</title>
        <authorList>
            <person name="Sierro N."/>
            <person name="Battey J.N."/>
            <person name="Ouadi S."/>
            <person name="Bakaher N."/>
            <person name="Bovet L."/>
            <person name="Willig A."/>
            <person name="Goepfert S."/>
            <person name="Peitsch M.C."/>
            <person name="Ivanov N.V."/>
        </authorList>
    </citation>
    <scope>NUCLEOTIDE SEQUENCE [LARGE SCALE GENOMIC DNA]</scope>
</reference>
<comment type="subunit">
    <text evidence="14">Monomer. In the absence of manganese, it forms tetrameric and pentameric forms which show superoxide dismutase activity.</text>
</comment>
<evidence type="ECO:0000256" key="1">
    <source>
        <dbReference type="ARBA" id="ARBA00001936"/>
    </source>
</evidence>
<dbReference type="GeneID" id="107803376"/>
<dbReference type="GO" id="GO:0009506">
    <property type="term" value="C:plasmodesma"/>
    <property type="evidence" value="ECO:0007669"/>
    <property type="project" value="UniProtKB-ARBA"/>
</dbReference>
<dbReference type="SMART" id="SM00835">
    <property type="entry name" value="Cupin_1"/>
    <property type="match status" value="1"/>
</dbReference>
<evidence type="ECO:0000256" key="15">
    <source>
        <dbReference type="PIRSR" id="PIRSR601929-1"/>
    </source>
</evidence>
<dbReference type="InterPro" id="IPR001929">
    <property type="entry name" value="Germin"/>
</dbReference>
<dbReference type="CDD" id="cd02241">
    <property type="entry name" value="cupin_OxOx"/>
    <property type="match status" value="1"/>
</dbReference>
<keyword evidence="7 17" id="KW-0732">Signal</keyword>
<dbReference type="RefSeq" id="XP_016482563.1">
    <property type="nucleotide sequence ID" value="XM_016627077.1"/>
</dbReference>
<dbReference type="Gene3D" id="2.60.120.10">
    <property type="entry name" value="Jelly Rolls"/>
    <property type="match status" value="1"/>
</dbReference>
<comment type="similarity">
    <text evidence="3 17">Belongs to the germin family.</text>
</comment>
<dbReference type="KEGG" id="nta:107803376"/>
<keyword evidence="11 15" id="KW-0464">Manganese</keyword>
<evidence type="ECO:0000256" key="14">
    <source>
        <dbReference type="ARBA" id="ARBA00064720"/>
    </source>
</evidence>
<evidence type="ECO:0000256" key="13">
    <source>
        <dbReference type="ARBA" id="ARBA00058969"/>
    </source>
</evidence>
<gene>
    <name evidence="19" type="primary">LOC107803376</name>
</gene>
<dbReference type="Proteomes" id="UP000790787">
    <property type="component" value="Chromosome 20"/>
</dbReference>
<dbReference type="SMR" id="A0A1S4B197"/>
<evidence type="ECO:0000313" key="19">
    <source>
        <dbReference type="RefSeq" id="XP_016482563.1"/>
    </source>
</evidence>
<evidence type="ECO:0000256" key="8">
    <source>
        <dbReference type="ARBA" id="ARBA00023002"/>
    </source>
</evidence>
<keyword evidence="5 17" id="KW-0964">Secreted</keyword>
<comment type="cofactor">
    <cofactor evidence="1">
        <name>Mn(2+)</name>
        <dbReference type="ChEBI" id="CHEBI:29035"/>
    </cofactor>
</comment>